<name>A0A8T2AXH4_9BRAS</name>
<evidence type="ECO:0000256" key="5">
    <source>
        <dbReference type="ARBA" id="ARBA00022801"/>
    </source>
</evidence>
<keyword evidence="6 11" id="KW-0695">RNA-directed DNA polymerase</keyword>
<feature type="domain" description="Retrotransposon gag" evidence="9">
    <location>
        <begin position="64"/>
        <end position="140"/>
    </location>
</feature>
<keyword evidence="2" id="KW-0548">Nucleotidyltransferase</keyword>
<keyword evidence="12" id="KW-1185">Reference proteome</keyword>
<evidence type="ECO:0000256" key="2">
    <source>
        <dbReference type="ARBA" id="ARBA00022695"/>
    </source>
</evidence>
<keyword evidence="3" id="KW-0540">Nuclease</keyword>
<dbReference type="GO" id="GO:0003964">
    <property type="term" value="F:RNA-directed DNA polymerase activity"/>
    <property type="evidence" value="ECO:0007669"/>
    <property type="project" value="UniProtKB-KW"/>
</dbReference>
<dbReference type="CDD" id="cd09274">
    <property type="entry name" value="RNase_HI_RT_Ty3"/>
    <property type="match status" value="1"/>
</dbReference>
<keyword evidence="1" id="KW-0808">Transferase</keyword>
<sequence length="657" mass="75469">MDIGGRGRGRSRGRGGGRDQEELEDLAGGGASVDGVPVGVTQTRDDRITDLLTRLLERLLKRVDAHLWWRGAAARRAQAGMSWANFVEEFNAKYFPLEALDRLEGRFLELPQGRQTVREYEVEFNSLSVYAGRAMEEVELVKIDALLDEGLKDEAVVREQGHRVASYPRRSGTDTRVCFHFKEAGHIKPKCPNLHQKEVAVVAAATKIPPERQIAPTPRVYSIGEGRARNVDVHVAWESMPADLIICVVELYDVIFGMDWLGHYMVHLDCHRGRVLFEREKRRLVYQDVRPSFGSLMIAAMQAEKMIEKVKNKYSLLRIDELLDQLRGATWFYKIDLASGYHPILIDEGDFQKTTFWTRYRYYEFMVMSFGLTNAPASFMRLMNGVFQEYLDEFVIIFLDDILVYYKSSEEHDVHMRVVLKKLLEKKLFAKLSQYSFWQREIRFLGHIISAAGVSVDPEKIQAIREWPRPRNATEIRSFLGLAGYYQRFVKGFASLAQGMTKLRGKDVPYVWSPEFEEIFAKLKAMLTSTPVLALPEQGEPYAVYTGASRLGLGCVLMHHGKVIAYASRQLRKHEGNYPTHDLEMAAVVFALKIWRFYLYGGKVQVFTDHKSLKYILTQPELNLRQRRWMTLVADYDLEIAYHPGKTNLVTDALSQK</sequence>
<dbReference type="GO" id="GO:0004519">
    <property type="term" value="F:endonuclease activity"/>
    <property type="evidence" value="ECO:0007669"/>
    <property type="project" value="UniProtKB-KW"/>
</dbReference>
<evidence type="ECO:0000313" key="11">
    <source>
        <dbReference type="EMBL" id="KAG7578981.1"/>
    </source>
</evidence>
<comment type="caution">
    <text evidence="11">The sequence shown here is derived from an EMBL/GenBank/DDBJ whole genome shotgun (WGS) entry which is preliminary data.</text>
</comment>
<gene>
    <name evidence="11" type="ORF">ISN45_Aa03g031500</name>
</gene>
<evidence type="ECO:0000259" key="9">
    <source>
        <dbReference type="Pfam" id="PF03732"/>
    </source>
</evidence>
<evidence type="ECO:0000259" key="8">
    <source>
        <dbReference type="Pfam" id="PF00078"/>
    </source>
</evidence>
<accession>A0A8T2AXH4</accession>
<dbReference type="Pfam" id="PF08284">
    <property type="entry name" value="RVP_2"/>
    <property type="match status" value="1"/>
</dbReference>
<dbReference type="PANTHER" id="PTHR37984:SF5">
    <property type="entry name" value="PROTEIN NYNRIN-LIKE"/>
    <property type="match status" value="1"/>
</dbReference>
<feature type="region of interest" description="Disordered" evidence="7">
    <location>
        <begin position="1"/>
        <end position="38"/>
    </location>
</feature>
<dbReference type="Proteomes" id="UP000694240">
    <property type="component" value="Chromosome 8"/>
</dbReference>
<evidence type="ECO:0000259" key="10">
    <source>
        <dbReference type="Pfam" id="PF17917"/>
    </source>
</evidence>
<evidence type="ECO:0000256" key="4">
    <source>
        <dbReference type="ARBA" id="ARBA00022759"/>
    </source>
</evidence>
<evidence type="ECO:0000256" key="6">
    <source>
        <dbReference type="ARBA" id="ARBA00022918"/>
    </source>
</evidence>
<keyword evidence="5" id="KW-0378">Hydrolase</keyword>
<dbReference type="Pfam" id="PF03732">
    <property type="entry name" value="Retrotrans_gag"/>
    <property type="match status" value="1"/>
</dbReference>
<evidence type="ECO:0000256" key="1">
    <source>
        <dbReference type="ARBA" id="ARBA00022679"/>
    </source>
</evidence>
<dbReference type="Pfam" id="PF17917">
    <property type="entry name" value="RT_RNaseH"/>
    <property type="match status" value="1"/>
</dbReference>
<dbReference type="InterPro" id="IPR000477">
    <property type="entry name" value="RT_dom"/>
</dbReference>
<reference evidence="11 12" key="1">
    <citation type="submission" date="2020-12" db="EMBL/GenBank/DDBJ databases">
        <title>Concerted genomic and epigenomic changes stabilize Arabidopsis allopolyploids.</title>
        <authorList>
            <person name="Chen Z."/>
        </authorList>
    </citation>
    <scope>NUCLEOTIDE SEQUENCE [LARGE SCALE GENOMIC DNA]</scope>
    <source>
        <strain evidence="11">Allo738</strain>
        <tissue evidence="11">Leaf</tissue>
    </source>
</reference>
<dbReference type="InterPro" id="IPR005162">
    <property type="entry name" value="Retrotrans_gag_dom"/>
</dbReference>
<proteinExistence type="predicted"/>
<dbReference type="CDD" id="cd01647">
    <property type="entry name" value="RT_LTR"/>
    <property type="match status" value="1"/>
</dbReference>
<organism evidence="11 12">
    <name type="scientific">Arabidopsis thaliana x Arabidopsis arenosa</name>
    <dbReference type="NCBI Taxonomy" id="1240361"/>
    <lineage>
        <taxon>Eukaryota</taxon>
        <taxon>Viridiplantae</taxon>
        <taxon>Streptophyta</taxon>
        <taxon>Embryophyta</taxon>
        <taxon>Tracheophyta</taxon>
        <taxon>Spermatophyta</taxon>
        <taxon>Magnoliopsida</taxon>
        <taxon>eudicotyledons</taxon>
        <taxon>Gunneridae</taxon>
        <taxon>Pentapetalae</taxon>
        <taxon>rosids</taxon>
        <taxon>malvids</taxon>
        <taxon>Brassicales</taxon>
        <taxon>Brassicaceae</taxon>
        <taxon>Camelineae</taxon>
        <taxon>Arabidopsis</taxon>
    </lineage>
</organism>
<evidence type="ECO:0000313" key="12">
    <source>
        <dbReference type="Proteomes" id="UP000694240"/>
    </source>
</evidence>
<evidence type="ECO:0000256" key="3">
    <source>
        <dbReference type="ARBA" id="ARBA00022722"/>
    </source>
</evidence>
<dbReference type="PANTHER" id="PTHR37984">
    <property type="entry name" value="PROTEIN CBG26694"/>
    <property type="match status" value="1"/>
</dbReference>
<dbReference type="InterPro" id="IPR041373">
    <property type="entry name" value="RT_RNaseH"/>
</dbReference>
<dbReference type="AlphaFoldDB" id="A0A8T2AXH4"/>
<dbReference type="EMBL" id="JAEFBK010000008">
    <property type="protein sequence ID" value="KAG7578981.1"/>
    <property type="molecule type" value="Genomic_DNA"/>
</dbReference>
<keyword evidence="4" id="KW-0255">Endonuclease</keyword>
<evidence type="ECO:0000256" key="7">
    <source>
        <dbReference type="SAM" id="MobiDB-lite"/>
    </source>
</evidence>
<protein>
    <submittedName>
        <fullName evidence="11">Reverse transcriptase domain</fullName>
    </submittedName>
</protein>
<dbReference type="FunFam" id="3.30.70.270:FF:000020">
    <property type="entry name" value="Transposon Tf2-6 polyprotein-like Protein"/>
    <property type="match status" value="1"/>
</dbReference>
<dbReference type="InterPro" id="IPR050951">
    <property type="entry name" value="Retrovirus_Pol_polyprotein"/>
</dbReference>
<feature type="domain" description="Reverse transcriptase RNase H-like" evidence="10">
    <location>
        <begin position="540"/>
        <end position="636"/>
    </location>
</feature>
<dbReference type="Pfam" id="PF00078">
    <property type="entry name" value="RVT_1"/>
    <property type="match status" value="1"/>
</dbReference>
<feature type="domain" description="Reverse transcriptase" evidence="8">
    <location>
        <begin position="288"/>
        <end position="449"/>
    </location>
</feature>
<dbReference type="GO" id="GO:0016787">
    <property type="term" value="F:hydrolase activity"/>
    <property type="evidence" value="ECO:0007669"/>
    <property type="project" value="UniProtKB-KW"/>
</dbReference>